<sequence>MTRSALYACPCAALLAACPAPTPAQEAPVFSATPREPRFLLHEALGRPDSWRISGSFRPRVEGIANQFRPPSFARDDILNSYLTTLFMEYRAGPVRIGGELFDSRGYFQRRNSSAFTTEINALEPGQAYLALDLGAVAGGTGSLTLGRFTKNIGSRRLVSRQQFRNTINAFTGLSYDWQNPGKDRLTVLWTLPHTRLPDDPEGLRDNGIAFDRESLDLHLFGASYTKAGVLGGALEVYGYGLLERDSGTGLRSVQTRDRRLFTPGIRLARAPAPGQVDYDLEAIYQTGLARETAAATDRTDLGVSAYFLHAEAGYTVDARWRPRIALHYDQASGDRGRGSFGRFDTLFGARRFEYGPTGLYGPVQRANLISPALRLEVTPSRTWDAFVAYRPLWLESATDAFGATLIRDRTGRSGRFAGQQIEARLRTWIVPDAMLLDMGAAYLIKGRFLRDAPNAPGTGNTFYGYLNTTFFF</sequence>
<dbReference type="Pfam" id="PF13372">
    <property type="entry name" value="Alginate_exp"/>
    <property type="match status" value="1"/>
</dbReference>
<proteinExistence type="predicted"/>
<feature type="signal peptide" evidence="1">
    <location>
        <begin position="1"/>
        <end position="26"/>
    </location>
</feature>
<dbReference type="InterPro" id="IPR025388">
    <property type="entry name" value="Alginate_export_dom"/>
</dbReference>
<protein>
    <recommendedName>
        <fullName evidence="2">Alginate export domain-containing protein</fullName>
    </recommendedName>
</protein>
<keyword evidence="1" id="KW-0732">Signal</keyword>
<evidence type="ECO:0000313" key="3">
    <source>
        <dbReference type="EMBL" id="VUD73197.1"/>
    </source>
</evidence>
<name>A0A509EFR0_9HYPH</name>
<dbReference type="AlphaFoldDB" id="A0A509EFR0"/>
<reference evidence="3 4" key="1">
    <citation type="submission" date="2019-06" db="EMBL/GenBank/DDBJ databases">
        <authorList>
            <person name="Rodrigo-Torres L."/>
            <person name="Arahal R. D."/>
            <person name="Lucena T."/>
        </authorList>
    </citation>
    <scope>NUCLEOTIDE SEQUENCE [LARGE SCALE GENOMIC DNA]</scope>
    <source>
        <strain evidence="3 4">SB0023/3</strain>
    </source>
</reference>
<evidence type="ECO:0000313" key="4">
    <source>
        <dbReference type="Proteomes" id="UP000410984"/>
    </source>
</evidence>
<accession>A0A509EFR0</accession>
<keyword evidence="4" id="KW-1185">Reference proteome</keyword>
<dbReference type="Gene3D" id="2.40.160.100">
    <property type="match status" value="1"/>
</dbReference>
<feature type="chain" id="PRO_5021237508" description="Alginate export domain-containing protein" evidence="1">
    <location>
        <begin position="27"/>
        <end position="473"/>
    </location>
</feature>
<evidence type="ECO:0000259" key="2">
    <source>
        <dbReference type="Pfam" id="PF13372"/>
    </source>
</evidence>
<dbReference type="EMBL" id="CABFPH010000062">
    <property type="protein sequence ID" value="VUD73197.1"/>
    <property type="molecule type" value="Genomic_DNA"/>
</dbReference>
<dbReference type="PROSITE" id="PS51257">
    <property type="entry name" value="PROKAR_LIPOPROTEIN"/>
    <property type="match status" value="1"/>
</dbReference>
<dbReference type="InterPro" id="IPR053728">
    <property type="entry name" value="Alginate_Permeability_Chnl"/>
</dbReference>
<organism evidence="3 4">
    <name type="scientific">Methylobacterium symbioticum</name>
    <dbReference type="NCBI Taxonomy" id="2584084"/>
    <lineage>
        <taxon>Bacteria</taxon>
        <taxon>Pseudomonadati</taxon>
        <taxon>Pseudomonadota</taxon>
        <taxon>Alphaproteobacteria</taxon>
        <taxon>Hyphomicrobiales</taxon>
        <taxon>Methylobacteriaceae</taxon>
        <taxon>Methylobacterium</taxon>
    </lineage>
</organism>
<gene>
    <name evidence="3" type="ORF">MET9862_03811</name>
</gene>
<evidence type="ECO:0000256" key="1">
    <source>
        <dbReference type="SAM" id="SignalP"/>
    </source>
</evidence>
<feature type="domain" description="Alginate export" evidence="2">
    <location>
        <begin position="74"/>
        <end position="455"/>
    </location>
</feature>
<dbReference type="Proteomes" id="UP000410984">
    <property type="component" value="Unassembled WGS sequence"/>
</dbReference>